<organism evidence="6 7">
    <name type="scientific">Terriglobus saanensis (strain ATCC BAA-1853 / DSM 23119 / SP1PR4)</name>
    <dbReference type="NCBI Taxonomy" id="401053"/>
    <lineage>
        <taxon>Bacteria</taxon>
        <taxon>Pseudomonadati</taxon>
        <taxon>Acidobacteriota</taxon>
        <taxon>Terriglobia</taxon>
        <taxon>Terriglobales</taxon>
        <taxon>Acidobacteriaceae</taxon>
        <taxon>Terriglobus</taxon>
    </lineage>
</organism>
<comment type="subcellular location">
    <subcellularLocation>
        <location evidence="1">Cell outer membrane</location>
    </subcellularLocation>
</comment>
<feature type="domain" description="TonB-dependent transporter Oar-like beta-barrel" evidence="5">
    <location>
        <begin position="260"/>
        <end position="1082"/>
    </location>
</feature>
<dbReference type="Proteomes" id="UP000006844">
    <property type="component" value="Chromosome"/>
</dbReference>
<evidence type="ECO:0000313" key="7">
    <source>
        <dbReference type="Proteomes" id="UP000006844"/>
    </source>
</evidence>
<dbReference type="Gene3D" id="2.40.170.20">
    <property type="entry name" value="TonB-dependent receptor, beta-barrel domain"/>
    <property type="match status" value="1"/>
</dbReference>
<dbReference type="InterPro" id="IPR008969">
    <property type="entry name" value="CarboxyPept-like_regulatory"/>
</dbReference>
<dbReference type="Pfam" id="PF25183">
    <property type="entry name" value="OMP_b-brl_4"/>
    <property type="match status" value="1"/>
</dbReference>
<proteinExistence type="predicted"/>
<dbReference type="InterPro" id="IPR036942">
    <property type="entry name" value="Beta-barrel_TonB_sf"/>
</dbReference>
<name>E8UX96_TERSS</name>
<dbReference type="SUPFAM" id="SSF56935">
    <property type="entry name" value="Porins"/>
    <property type="match status" value="1"/>
</dbReference>
<keyword evidence="4" id="KW-0732">Signal</keyword>
<dbReference type="EMBL" id="CP002467">
    <property type="protein sequence ID" value="ADV83059.1"/>
    <property type="molecule type" value="Genomic_DNA"/>
</dbReference>
<dbReference type="GO" id="GO:0009279">
    <property type="term" value="C:cell outer membrane"/>
    <property type="evidence" value="ECO:0007669"/>
    <property type="project" value="UniProtKB-SubCell"/>
</dbReference>
<protein>
    <recommendedName>
        <fullName evidence="5">TonB-dependent transporter Oar-like beta-barrel domain-containing protein</fullName>
    </recommendedName>
</protein>
<reference evidence="6 7" key="1">
    <citation type="journal article" date="2012" name="Stand. Genomic Sci.">
        <title>Complete genome sequence of Terriglobus saanensis type strain SP1PR4(T), an Acidobacteria from tundra soil.</title>
        <authorList>
            <person name="Rawat S.R."/>
            <person name="Mannisto M.K."/>
            <person name="Starovoytov V."/>
            <person name="Goodwin L."/>
            <person name="Nolan M."/>
            <person name="Hauser L."/>
            <person name="Land M."/>
            <person name="Davenport K.W."/>
            <person name="Woyke T."/>
            <person name="Haggblom M.M."/>
        </authorList>
    </citation>
    <scope>NUCLEOTIDE SEQUENCE</scope>
    <source>
        <strain evidence="7">ATCC BAA-1853 / DSM 23119 / SP1PR4</strain>
    </source>
</reference>
<gene>
    <name evidence="6" type="ordered locus">AciPR4_2257</name>
</gene>
<keyword evidence="2" id="KW-0472">Membrane</keyword>
<dbReference type="SUPFAM" id="SSF49464">
    <property type="entry name" value="Carboxypeptidase regulatory domain-like"/>
    <property type="match status" value="1"/>
</dbReference>
<dbReference type="KEGG" id="tsa:AciPR4_2257"/>
<evidence type="ECO:0000259" key="5">
    <source>
        <dbReference type="Pfam" id="PF25183"/>
    </source>
</evidence>
<evidence type="ECO:0000256" key="3">
    <source>
        <dbReference type="ARBA" id="ARBA00023237"/>
    </source>
</evidence>
<keyword evidence="7" id="KW-1185">Reference proteome</keyword>
<accession>E8UX96</accession>
<dbReference type="Pfam" id="PF13620">
    <property type="entry name" value="CarboxypepD_reg"/>
    <property type="match status" value="1"/>
</dbReference>
<dbReference type="STRING" id="401053.AciPR4_2257"/>
<evidence type="ECO:0000313" key="6">
    <source>
        <dbReference type="EMBL" id="ADV83059.1"/>
    </source>
</evidence>
<evidence type="ECO:0000256" key="4">
    <source>
        <dbReference type="SAM" id="SignalP"/>
    </source>
</evidence>
<keyword evidence="3" id="KW-0998">Cell outer membrane</keyword>
<dbReference type="HOGENOM" id="CLU_006298_0_0_0"/>
<evidence type="ECO:0000256" key="1">
    <source>
        <dbReference type="ARBA" id="ARBA00004442"/>
    </source>
</evidence>
<dbReference type="eggNOG" id="COG4771">
    <property type="taxonomic scope" value="Bacteria"/>
</dbReference>
<sequence length="1089" mass="117883">MSNINRIRFYLLSLLVILSTCFPSRALAQFASGVEATVVDSTGAAVPGAELIFVNQGTQVAQRATADGQGYVHILQLGPGKYRAEVHASGFKTWQQKDVSIEGHDVRTIYPKLAIGEQSMTVDVTAQAEMVETTKGNIGRTLETETMKESAMVGQNVYASVATLAPGVTGLGDASGNISAAGSVGTNSFSAESGFQINAAGQRQETNEYQVDGTVVNGNSRDGVVNITPEPETIQEMKVTASTFSAEKGRQSGALIELFTKPGTNRFHGMISEFHTDKTLTSRTEFQKDVPKYNRNDFGGTVGGPVWKDKTFFFGSLFWLRSILGSTRIVNVETPAFTNYVTTNFPTTLGAQFLSKAPPKNAPTSNFLTVGQVKTAYGSSYAAPAIPNDLVAMGTATINVSPISNGFQGHLRLDHNMRQGNDKVFFSMFRNTTEGESADGRPVYSYINPNATLYAKFDYLHTFSSRLVNEIGVSLTRNTGNQPDKIPSLPNIYYIGGITDTFSQWGPSSWTQNNFIYQDNISYTRGKHSLHFGIDVDRQQDLDDFTNGLVRPFFYFLNVLDFAADHPFYQGGPVVDLATHTTAHNLYQRVMMLYLAPYVQEDWKITSRFTLNLGVRMDYFGRLSTVQNGRNNVAFFTPGAGATVADQIANGSMQTRNASGAATINAQYRFAPRIGFAWDVFGDGKTSAHGGYGLFSNKVGEYAYVNNMRTNPPGYANPALSIFNAGVTLANFSYGTSNSGAQGFAPPPGISYTADAHGGLVGTRTAVGGIDPNLRPPLVHSWALGVQRAIKGFVFEADYLGTSSTDLYLQTDVNRYAGDYIAHAGSSTRLNTSFNAVTYGNNAGIANSNLGAFGVSRSFSRGWTMHTTYTYGKSLDYTSSNDNGVGGGQAIFDAQHPERQYARSDYDTRHRLSADAVWNIPSAGNGLLHTVTSGFTLSPIVILQSGRPFNVYTSATYASGGDYNADGYGYDVPNAPTFGRSLNADRSAFLKGVFKASDFGKPAAGREGNLGRNVYNGPGFVSVNVAIQRAFNLRFLGDAGKLELRGEFLNAFNRVNLSQPTGDLTNSTFGQSTGQYMPRQIQLVGHIRF</sequence>
<evidence type="ECO:0000256" key="2">
    <source>
        <dbReference type="ARBA" id="ARBA00023136"/>
    </source>
</evidence>
<dbReference type="InterPro" id="IPR057601">
    <property type="entry name" value="Oar-like_b-barrel"/>
</dbReference>
<dbReference type="AlphaFoldDB" id="E8UX96"/>
<feature type="signal peptide" evidence="4">
    <location>
        <begin position="1"/>
        <end position="28"/>
    </location>
</feature>
<dbReference type="Gene3D" id="2.60.40.1120">
    <property type="entry name" value="Carboxypeptidase-like, regulatory domain"/>
    <property type="match status" value="1"/>
</dbReference>
<feature type="chain" id="PRO_5003228850" description="TonB-dependent transporter Oar-like beta-barrel domain-containing protein" evidence="4">
    <location>
        <begin position="29"/>
        <end position="1089"/>
    </location>
</feature>